<accession>A0AAE0H3D4</accession>
<sequence length="91" mass="10181">MAAVVDPNSFIELVVFGAMLTAFFVFLRKDNVLVEKADAWNPRGHLVRSDASFPVADDGSRRAEARRDSASECYKLYYDMDPATLAFQMKG</sequence>
<keyword evidence="3" id="KW-1185">Reference proteome</keyword>
<protein>
    <submittedName>
        <fullName evidence="2">Uncharacterized protein</fullName>
    </submittedName>
</protein>
<comment type="caution">
    <text evidence="2">The sequence shown here is derived from an EMBL/GenBank/DDBJ whole genome shotgun (WGS) entry which is preliminary data.</text>
</comment>
<dbReference type="EMBL" id="LGRX02000217">
    <property type="protein sequence ID" value="KAK3289153.1"/>
    <property type="molecule type" value="Genomic_DNA"/>
</dbReference>
<dbReference type="AlphaFoldDB" id="A0AAE0H3D4"/>
<keyword evidence="1" id="KW-0812">Transmembrane</keyword>
<evidence type="ECO:0000313" key="2">
    <source>
        <dbReference type="EMBL" id="KAK3289153.1"/>
    </source>
</evidence>
<name>A0AAE0H3D4_9CHLO</name>
<reference evidence="2 3" key="1">
    <citation type="journal article" date="2015" name="Genome Biol. Evol.">
        <title>Comparative Genomics of a Bacterivorous Green Alga Reveals Evolutionary Causalities and Consequences of Phago-Mixotrophic Mode of Nutrition.</title>
        <authorList>
            <person name="Burns J.A."/>
            <person name="Paasch A."/>
            <person name="Narechania A."/>
            <person name="Kim E."/>
        </authorList>
    </citation>
    <scope>NUCLEOTIDE SEQUENCE [LARGE SCALE GENOMIC DNA]</scope>
    <source>
        <strain evidence="2 3">PLY_AMNH</strain>
    </source>
</reference>
<feature type="transmembrane region" description="Helical" evidence="1">
    <location>
        <begin position="6"/>
        <end position="27"/>
    </location>
</feature>
<proteinExistence type="predicted"/>
<keyword evidence="1" id="KW-1133">Transmembrane helix</keyword>
<keyword evidence="1" id="KW-0472">Membrane</keyword>
<evidence type="ECO:0000256" key="1">
    <source>
        <dbReference type="SAM" id="Phobius"/>
    </source>
</evidence>
<gene>
    <name evidence="2" type="ORF">CYMTET_3399</name>
</gene>
<evidence type="ECO:0000313" key="3">
    <source>
        <dbReference type="Proteomes" id="UP001190700"/>
    </source>
</evidence>
<organism evidence="2 3">
    <name type="scientific">Cymbomonas tetramitiformis</name>
    <dbReference type="NCBI Taxonomy" id="36881"/>
    <lineage>
        <taxon>Eukaryota</taxon>
        <taxon>Viridiplantae</taxon>
        <taxon>Chlorophyta</taxon>
        <taxon>Pyramimonadophyceae</taxon>
        <taxon>Pyramimonadales</taxon>
        <taxon>Pyramimonadaceae</taxon>
        <taxon>Cymbomonas</taxon>
    </lineage>
</organism>
<dbReference type="Proteomes" id="UP001190700">
    <property type="component" value="Unassembled WGS sequence"/>
</dbReference>